<dbReference type="Gene3D" id="3.40.190.10">
    <property type="entry name" value="Periplasmic binding protein-like II"/>
    <property type="match status" value="1"/>
</dbReference>
<evidence type="ECO:0000256" key="1">
    <source>
        <dbReference type="ARBA" id="ARBA00006987"/>
    </source>
</evidence>
<reference evidence="3 4" key="1">
    <citation type="submission" date="2021-01" db="EMBL/GenBank/DDBJ databases">
        <title>Belnapia mucosa sp. nov. and Belnapia arida sp. nov., isolated from the Tabernas Desert (Almeria, Spain).</title>
        <authorList>
            <person name="Molina-Menor E."/>
            <person name="Vidal-Verdu A."/>
            <person name="Calonge A."/>
            <person name="Satari L."/>
            <person name="Pereto Magraner J."/>
            <person name="Porcar Miralles M."/>
        </authorList>
    </citation>
    <scope>NUCLEOTIDE SEQUENCE [LARGE SCALE GENOMIC DNA]</scope>
    <source>
        <strain evidence="3 4">T6</strain>
    </source>
</reference>
<dbReference type="RefSeq" id="WP_202827442.1">
    <property type="nucleotide sequence ID" value="NZ_JAEUXJ010000010.1"/>
</dbReference>
<dbReference type="Pfam" id="PF03401">
    <property type="entry name" value="TctC"/>
    <property type="match status" value="1"/>
</dbReference>
<evidence type="ECO:0000313" key="3">
    <source>
        <dbReference type="EMBL" id="MBL6457693.1"/>
    </source>
</evidence>
<sequence>MIGQGTARRPLLLALPGLALAAGARAQAWPARPVRIVVGFAPGGPSDTYARMLATELQAIWGQPVVVENRAGANGVIGTEAVARSAADGYTLLSTATNHTMNAAAYPRLPYDTVADFTAVCLTATAPTVLVIHPKLGATDLAGFVAHTKAHPGAVGYATSGAGGAGHFAGELFKRRAGLDMPHIPYRGTAPAVQDLLAGNVPASFATLTTVLVHIRSGGLRAIAVATRERVPPLPDTPTFEESGYPGFEANVWYGILAPAGLPEAITTRIAVDIQSIQARPAFRKALADQASLPATGGPAEFAALIRREVPQWQAVAHDAGITVD</sequence>
<dbReference type="PANTHER" id="PTHR42928">
    <property type="entry name" value="TRICARBOXYLATE-BINDING PROTEIN"/>
    <property type="match status" value="1"/>
</dbReference>
<dbReference type="CDD" id="cd13578">
    <property type="entry name" value="PBP2_Bug27"/>
    <property type="match status" value="1"/>
</dbReference>
<gene>
    <name evidence="3" type="ORF">JMJ55_20360</name>
</gene>
<dbReference type="InterPro" id="IPR005064">
    <property type="entry name" value="BUG"/>
</dbReference>
<comment type="caution">
    <text evidence="3">The sequence shown here is derived from an EMBL/GenBank/DDBJ whole genome shotgun (WGS) entry which is preliminary data.</text>
</comment>
<keyword evidence="4" id="KW-1185">Reference proteome</keyword>
<dbReference type="PIRSF" id="PIRSF017082">
    <property type="entry name" value="YflP"/>
    <property type="match status" value="1"/>
</dbReference>
<protein>
    <submittedName>
        <fullName evidence="3">Tripartite tricarboxylate transporter substrate binding protein</fullName>
    </submittedName>
</protein>
<organism evidence="3 4">
    <name type="scientific">Belnapia mucosa</name>
    <dbReference type="NCBI Taxonomy" id="2804532"/>
    <lineage>
        <taxon>Bacteria</taxon>
        <taxon>Pseudomonadati</taxon>
        <taxon>Pseudomonadota</taxon>
        <taxon>Alphaproteobacteria</taxon>
        <taxon>Acetobacterales</taxon>
        <taxon>Roseomonadaceae</taxon>
        <taxon>Belnapia</taxon>
    </lineage>
</organism>
<dbReference type="SUPFAM" id="SSF53850">
    <property type="entry name" value="Periplasmic binding protein-like II"/>
    <property type="match status" value="1"/>
</dbReference>
<name>A0ABS1V7P5_9PROT</name>
<keyword evidence="2" id="KW-0732">Signal</keyword>
<dbReference type="Proteomes" id="UP000606490">
    <property type="component" value="Unassembled WGS sequence"/>
</dbReference>
<dbReference type="PANTHER" id="PTHR42928:SF5">
    <property type="entry name" value="BLR1237 PROTEIN"/>
    <property type="match status" value="1"/>
</dbReference>
<evidence type="ECO:0000256" key="2">
    <source>
        <dbReference type="SAM" id="SignalP"/>
    </source>
</evidence>
<feature type="signal peptide" evidence="2">
    <location>
        <begin position="1"/>
        <end position="21"/>
    </location>
</feature>
<comment type="similarity">
    <text evidence="1">Belongs to the UPF0065 (bug) family.</text>
</comment>
<feature type="chain" id="PRO_5046070507" evidence="2">
    <location>
        <begin position="22"/>
        <end position="325"/>
    </location>
</feature>
<dbReference type="InterPro" id="IPR042100">
    <property type="entry name" value="Bug_dom1"/>
</dbReference>
<dbReference type="EMBL" id="JAEUXJ010000010">
    <property type="protein sequence ID" value="MBL6457693.1"/>
    <property type="molecule type" value="Genomic_DNA"/>
</dbReference>
<dbReference type="Gene3D" id="3.40.190.150">
    <property type="entry name" value="Bordetella uptake gene, domain 1"/>
    <property type="match status" value="1"/>
</dbReference>
<evidence type="ECO:0000313" key="4">
    <source>
        <dbReference type="Proteomes" id="UP000606490"/>
    </source>
</evidence>
<accession>A0ABS1V7P5</accession>
<proteinExistence type="inferred from homology"/>